<sequence length="250" mass="26560">MRLFLHLDDGGRLRSSEQRAGLGDVGGDHRHEREDLAQGADGVLVEEAVSARRDHHRVEHDRDLAHAGEEGPDRAHSASGSEHADLDRVDPDVVEQRDELETHEVVRHRMHAGDSQRVLSGQRRRDGQAEGAEGAERLEIGLEAGASRRVAAGDREEVGDRVHAIALVPRQDRTSSRVAASTSSRPQIALTTAAPAAPVARTIARRPASTPPIATQGQGLAATICASASGPHGSAASGFVFCAQTGPMPR</sequence>
<feature type="compositionally biased region" description="Basic and acidic residues" evidence="1">
    <location>
        <begin position="1"/>
        <end position="17"/>
    </location>
</feature>
<keyword evidence="3" id="KW-1185">Reference proteome</keyword>
<dbReference type="Proteomes" id="UP001321486">
    <property type="component" value="Chromosome"/>
</dbReference>
<protein>
    <submittedName>
        <fullName evidence="2">Uncharacterized protein</fullName>
    </submittedName>
</protein>
<feature type="compositionally biased region" description="Basic and acidic residues" evidence="1">
    <location>
        <begin position="103"/>
        <end position="114"/>
    </location>
</feature>
<proteinExistence type="predicted"/>
<organism evidence="2 3">
    <name type="scientific">Frondihabitans sucicola</name>
    <dbReference type="NCBI Taxonomy" id="1268041"/>
    <lineage>
        <taxon>Bacteria</taxon>
        <taxon>Bacillati</taxon>
        <taxon>Actinomycetota</taxon>
        <taxon>Actinomycetes</taxon>
        <taxon>Micrococcales</taxon>
        <taxon>Microbacteriaceae</taxon>
        <taxon>Frondihabitans</taxon>
    </lineage>
</organism>
<evidence type="ECO:0000313" key="2">
    <source>
        <dbReference type="EMBL" id="BDZ50714.1"/>
    </source>
</evidence>
<dbReference type="EMBL" id="AP027732">
    <property type="protein sequence ID" value="BDZ50714.1"/>
    <property type="molecule type" value="Genomic_DNA"/>
</dbReference>
<feature type="compositionally biased region" description="Basic and acidic residues" evidence="1">
    <location>
        <begin position="123"/>
        <end position="135"/>
    </location>
</feature>
<feature type="compositionally biased region" description="Basic and acidic residues" evidence="1">
    <location>
        <begin position="49"/>
        <end position="91"/>
    </location>
</feature>
<name>A0ABM8GQG5_9MICO</name>
<reference evidence="3" key="1">
    <citation type="journal article" date="2019" name="Int. J. Syst. Evol. Microbiol.">
        <title>The Global Catalogue of Microorganisms (GCM) 10K type strain sequencing project: providing services to taxonomists for standard genome sequencing and annotation.</title>
        <authorList>
            <consortium name="The Broad Institute Genomics Platform"/>
            <consortium name="The Broad Institute Genome Sequencing Center for Infectious Disease"/>
            <person name="Wu L."/>
            <person name="Ma J."/>
        </authorList>
    </citation>
    <scope>NUCLEOTIDE SEQUENCE [LARGE SCALE GENOMIC DNA]</scope>
    <source>
        <strain evidence="3">NBRC 108728</strain>
    </source>
</reference>
<feature type="region of interest" description="Disordered" evidence="1">
    <location>
        <begin position="1"/>
        <end position="91"/>
    </location>
</feature>
<gene>
    <name evidence="2" type="ORF">GCM10025867_29550</name>
</gene>
<accession>A0ABM8GQG5</accession>
<feature type="region of interest" description="Disordered" evidence="1">
    <location>
        <begin position="103"/>
        <end position="135"/>
    </location>
</feature>
<feature type="compositionally biased region" description="Basic and acidic residues" evidence="1">
    <location>
        <begin position="26"/>
        <end position="36"/>
    </location>
</feature>
<evidence type="ECO:0000313" key="3">
    <source>
        <dbReference type="Proteomes" id="UP001321486"/>
    </source>
</evidence>
<evidence type="ECO:0000256" key="1">
    <source>
        <dbReference type="SAM" id="MobiDB-lite"/>
    </source>
</evidence>